<accession>A0A1H1SG85</accession>
<sequence length="288" mass="30506">MRPVGPESPETYWMRRALVVGALLVLLIIVLVFLFNLGGSPGQAAPGSSPSSSAAPATKAASPSGLPSTSASAKPSPSSKTSASNRSSADSTDQADPKATAKNSASSKPSSSSSADAEQDSDKKDPASKKDADSKKSPDADKSADAKKSAETKKEPVAAACKPSKLRTTLRGEKHHVAIGKDVDFAVSVINGDDKSCALDLNADDFELKIYSGSDRIWSTDDCAKLVRDHRTTLKPEQDTTWKITWDGKRSQQGKECKARSETPQPGYYYATASYQGAKPVQWLLVLE</sequence>
<evidence type="ECO:0000313" key="2">
    <source>
        <dbReference type="EMBL" id="SDS47024.1"/>
    </source>
</evidence>
<feature type="compositionally biased region" description="Basic and acidic residues" evidence="1">
    <location>
        <begin position="120"/>
        <end position="156"/>
    </location>
</feature>
<gene>
    <name evidence="2" type="ORF">SAMN04489812_2004</name>
</gene>
<evidence type="ECO:0000313" key="3">
    <source>
        <dbReference type="Proteomes" id="UP000199103"/>
    </source>
</evidence>
<dbReference type="Proteomes" id="UP000199103">
    <property type="component" value="Chromosome I"/>
</dbReference>
<proteinExistence type="predicted"/>
<dbReference type="AlphaFoldDB" id="A0A1H1SG85"/>
<protein>
    <recommendedName>
        <fullName evidence="4">Intracellular proteinase inhibitor</fullName>
    </recommendedName>
</protein>
<reference evidence="2 3" key="1">
    <citation type="submission" date="2016-10" db="EMBL/GenBank/DDBJ databases">
        <authorList>
            <person name="de Groot N.N."/>
        </authorList>
    </citation>
    <scope>NUCLEOTIDE SEQUENCE [LARGE SCALE GENOMIC DNA]</scope>
    <source>
        <strain evidence="2 3">DSM 21800</strain>
    </source>
</reference>
<dbReference type="STRING" id="630515.SAMN04489812_2004"/>
<feature type="region of interest" description="Disordered" evidence="1">
    <location>
        <begin position="41"/>
        <end position="166"/>
    </location>
</feature>
<name>A0A1H1SG85_9ACTN</name>
<evidence type="ECO:0008006" key="4">
    <source>
        <dbReference type="Google" id="ProtNLM"/>
    </source>
</evidence>
<organism evidence="2 3">
    <name type="scientific">Microlunatus soli</name>
    <dbReference type="NCBI Taxonomy" id="630515"/>
    <lineage>
        <taxon>Bacteria</taxon>
        <taxon>Bacillati</taxon>
        <taxon>Actinomycetota</taxon>
        <taxon>Actinomycetes</taxon>
        <taxon>Propionibacteriales</taxon>
        <taxon>Propionibacteriaceae</taxon>
        <taxon>Microlunatus</taxon>
    </lineage>
</organism>
<keyword evidence="3" id="KW-1185">Reference proteome</keyword>
<evidence type="ECO:0000256" key="1">
    <source>
        <dbReference type="SAM" id="MobiDB-lite"/>
    </source>
</evidence>
<feature type="compositionally biased region" description="Low complexity" evidence="1">
    <location>
        <begin position="41"/>
        <end position="116"/>
    </location>
</feature>
<dbReference type="EMBL" id="LT629772">
    <property type="protein sequence ID" value="SDS47024.1"/>
    <property type="molecule type" value="Genomic_DNA"/>
</dbReference>